<feature type="region of interest" description="Disordered" evidence="1">
    <location>
        <begin position="27"/>
        <end position="50"/>
    </location>
</feature>
<evidence type="ECO:0000256" key="1">
    <source>
        <dbReference type="SAM" id="MobiDB-lite"/>
    </source>
</evidence>
<dbReference type="RefSeq" id="WP_327430544.1">
    <property type="nucleotide sequence ID" value="NZ_CP163440.1"/>
</dbReference>
<accession>A0AB39S9R6</accession>
<name>A0AB39S9R6_9ACTN</name>
<organism evidence="2">
    <name type="scientific">Streptomyces sp. R35</name>
    <dbReference type="NCBI Taxonomy" id="3238630"/>
    <lineage>
        <taxon>Bacteria</taxon>
        <taxon>Bacillati</taxon>
        <taxon>Actinomycetota</taxon>
        <taxon>Actinomycetes</taxon>
        <taxon>Kitasatosporales</taxon>
        <taxon>Streptomycetaceae</taxon>
        <taxon>Streptomyces</taxon>
    </lineage>
</organism>
<dbReference type="AlphaFoldDB" id="A0AB39S9R6"/>
<proteinExistence type="predicted"/>
<protein>
    <submittedName>
        <fullName evidence="2">Uncharacterized protein</fullName>
    </submittedName>
</protein>
<gene>
    <name evidence="2" type="ORF">AB5J50_27840</name>
</gene>
<sequence length="50" mass="4839">MGRKLAGIFGILAATLAFGIGATVEAGHSQGQQGSQHVLAESTGPTGTGS</sequence>
<dbReference type="EMBL" id="CP163440">
    <property type="protein sequence ID" value="XDQ64322.1"/>
    <property type="molecule type" value="Genomic_DNA"/>
</dbReference>
<reference evidence="2" key="1">
    <citation type="submission" date="2024-07" db="EMBL/GenBank/DDBJ databases">
        <authorList>
            <person name="Yu S.T."/>
        </authorList>
    </citation>
    <scope>NUCLEOTIDE SEQUENCE</scope>
    <source>
        <strain evidence="2">R35</strain>
    </source>
</reference>
<feature type="compositionally biased region" description="Low complexity" evidence="1">
    <location>
        <begin position="27"/>
        <end position="37"/>
    </location>
</feature>
<evidence type="ECO:0000313" key="2">
    <source>
        <dbReference type="EMBL" id="XDQ64322.1"/>
    </source>
</evidence>